<reference evidence="2 3" key="1">
    <citation type="submission" date="2019-06" db="EMBL/GenBank/DDBJ databases">
        <title>Draft genome sequence of the filamentous fungus Phialemoniopsis curvata isolated from diesel fuel.</title>
        <authorList>
            <person name="Varaljay V.A."/>
            <person name="Lyon W.J."/>
            <person name="Crouch A.L."/>
            <person name="Drake C.E."/>
            <person name="Hollomon J.M."/>
            <person name="Nadeau L.J."/>
            <person name="Nunn H.S."/>
            <person name="Stevenson B.S."/>
            <person name="Bojanowski C.L."/>
            <person name="Crookes-Goodson W.J."/>
        </authorList>
    </citation>
    <scope>NUCLEOTIDE SEQUENCE [LARGE SCALE GENOMIC DNA]</scope>
    <source>
        <strain evidence="2 3">D216</strain>
    </source>
</reference>
<dbReference type="GeneID" id="41974989"/>
<feature type="chain" id="PRO_5021214986" evidence="1">
    <location>
        <begin position="22"/>
        <end position="126"/>
    </location>
</feature>
<gene>
    <name evidence="2" type="ORF">E0L32_007542</name>
</gene>
<evidence type="ECO:0000313" key="2">
    <source>
        <dbReference type="EMBL" id="TPX11805.1"/>
    </source>
</evidence>
<sequence length="126" mass="13616">MMSLRAISLMGLALLRTTTNAVPVSSAAATPGFQVWADPEFSGKFKHYTGIAFDQCYTFGADFPAGTPGGVSSIKADHLNECRIFPGNDNDALWVIGSYHDLGNPEVGWDDRAQSFKCTYCPTCNN</sequence>
<proteinExistence type="predicted"/>
<accession>A0A507AMA9</accession>
<dbReference type="InParanoid" id="A0A507AMA9"/>
<dbReference type="OrthoDB" id="5179683at2759"/>
<keyword evidence="3" id="KW-1185">Reference proteome</keyword>
<keyword evidence="1" id="KW-0732">Signal</keyword>
<dbReference type="RefSeq" id="XP_030993516.1">
    <property type="nucleotide sequence ID" value="XM_031142297.1"/>
</dbReference>
<feature type="signal peptide" evidence="1">
    <location>
        <begin position="1"/>
        <end position="21"/>
    </location>
</feature>
<organism evidence="2 3">
    <name type="scientific">Thyridium curvatum</name>
    <dbReference type="NCBI Taxonomy" id="1093900"/>
    <lineage>
        <taxon>Eukaryota</taxon>
        <taxon>Fungi</taxon>
        <taxon>Dikarya</taxon>
        <taxon>Ascomycota</taxon>
        <taxon>Pezizomycotina</taxon>
        <taxon>Sordariomycetes</taxon>
        <taxon>Sordariomycetidae</taxon>
        <taxon>Thyridiales</taxon>
        <taxon>Thyridiaceae</taxon>
        <taxon>Thyridium</taxon>
    </lineage>
</organism>
<comment type="caution">
    <text evidence="2">The sequence shown here is derived from an EMBL/GenBank/DDBJ whole genome shotgun (WGS) entry which is preliminary data.</text>
</comment>
<evidence type="ECO:0000313" key="3">
    <source>
        <dbReference type="Proteomes" id="UP000319257"/>
    </source>
</evidence>
<name>A0A507AMA9_9PEZI</name>
<dbReference type="AlphaFoldDB" id="A0A507AMA9"/>
<evidence type="ECO:0000256" key="1">
    <source>
        <dbReference type="SAM" id="SignalP"/>
    </source>
</evidence>
<dbReference type="EMBL" id="SKBQ01000046">
    <property type="protein sequence ID" value="TPX11805.1"/>
    <property type="molecule type" value="Genomic_DNA"/>
</dbReference>
<dbReference type="Proteomes" id="UP000319257">
    <property type="component" value="Unassembled WGS sequence"/>
</dbReference>
<protein>
    <submittedName>
        <fullName evidence="2">Uncharacterized protein</fullName>
    </submittedName>
</protein>